<evidence type="ECO:0000313" key="2">
    <source>
        <dbReference type="Proteomes" id="UP000477311"/>
    </source>
</evidence>
<dbReference type="EMBL" id="JAAKYA010000045">
    <property type="protein sequence ID" value="NGO39106.1"/>
    <property type="molecule type" value="Genomic_DNA"/>
</dbReference>
<organism evidence="1 2">
    <name type="scientific">Limisphaera ngatamarikiensis</name>
    <dbReference type="NCBI Taxonomy" id="1324935"/>
    <lineage>
        <taxon>Bacteria</taxon>
        <taxon>Pseudomonadati</taxon>
        <taxon>Verrucomicrobiota</taxon>
        <taxon>Verrucomicrobiia</taxon>
        <taxon>Limisphaerales</taxon>
        <taxon>Limisphaeraceae</taxon>
        <taxon>Limisphaera</taxon>
    </lineage>
</organism>
<protein>
    <submittedName>
        <fullName evidence="1">Uncharacterized protein</fullName>
    </submittedName>
</protein>
<dbReference type="RefSeq" id="WP_165106926.1">
    <property type="nucleotide sequence ID" value="NZ_JAAKYA010000045.1"/>
</dbReference>
<gene>
    <name evidence="1" type="ORF">G4L39_06800</name>
</gene>
<proteinExistence type="predicted"/>
<reference evidence="1 2" key="1">
    <citation type="submission" date="2020-02" db="EMBL/GenBank/DDBJ databases">
        <title>Draft genome sequence of Limisphaera ngatamarikiensis NGM72.4T, a thermophilic Verrucomicrobia grouped in subdivision 3.</title>
        <authorList>
            <person name="Carere C.R."/>
            <person name="Steen J."/>
            <person name="Hugenholtz P."/>
            <person name="Stott M.B."/>
        </authorList>
    </citation>
    <scope>NUCLEOTIDE SEQUENCE [LARGE SCALE GENOMIC DNA]</scope>
    <source>
        <strain evidence="1 2">NGM72.4</strain>
    </source>
</reference>
<dbReference type="AlphaFoldDB" id="A0A6M1RHJ7"/>
<keyword evidence="2" id="KW-1185">Reference proteome</keyword>
<comment type="caution">
    <text evidence="1">The sequence shown here is derived from an EMBL/GenBank/DDBJ whole genome shotgun (WGS) entry which is preliminary data.</text>
</comment>
<sequence>MNTFDWEDIEHKVFVLAHERSWDIGLLAHPAHIGRPQLLPLWLELLAMADSPTPPDPAWINRRIHELLGDLAVDDWERIIDATEDLPDHLRHGSAQGRSKGRP</sequence>
<dbReference type="Proteomes" id="UP000477311">
    <property type="component" value="Unassembled WGS sequence"/>
</dbReference>
<accession>A0A6M1RHJ7</accession>
<evidence type="ECO:0000313" key="1">
    <source>
        <dbReference type="EMBL" id="NGO39106.1"/>
    </source>
</evidence>
<name>A0A6M1RHJ7_9BACT</name>